<name>A0ABY5SF30_9BACL</name>
<reference evidence="1" key="1">
    <citation type="submission" date="2022-01" db="EMBL/GenBank/DDBJ databases">
        <title>Paenibacillus spongiae sp. nov., isolated from marine sponge.</title>
        <authorList>
            <person name="Li Z."/>
            <person name="Zhang M."/>
        </authorList>
    </citation>
    <scope>NUCLEOTIDE SEQUENCE</scope>
    <source>
        <strain evidence="1">PHS-Z3</strain>
    </source>
</reference>
<evidence type="ECO:0000313" key="1">
    <source>
        <dbReference type="EMBL" id="UVI32090.1"/>
    </source>
</evidence>
<keyword evidence="2" id="KW-1185">Reference proteome</keyword>
<organism evidence="1 2">
    <name type="scientific">Paenibacillus spongiae</name>
    <dbReference type="NCBI Taxonomy" id="2909671"/>
    <lineage>
        <taxon>Bacteria</taxon>
        <taxon>Bacillati</taxon>
        <taxon>Bacillota</taxon>
        <taxon>Bacilli</taxon>
        <taxon>Bacillales</taxon>
        <taxon>Paenibacillaceae</taxon>
        <taxon>Paenibacillus</taxon>
    </lineage>
</organism>
<evidence type="ECO:0000313" key="2">
    <source>
        <dbReference type="Proteomes" id="UP001057877"/>
    </source>
</evidence>
<protein>
    <recommendedName>
        <fullName evidence="3">Phage tail tape measure protein</fullName>
    </recommendedName>
</protein>
<dbReference type="Proteomes" id="UP001057877">
    <property type="component" value="Chromosome"/>
</dbReference>
<accession>A0ABY5SF30</accession>
<gene>
    <name evidence="1" type="ORF">L1F29_09835</name>
</gene>
<proteinExistence type="predicted"/>
<dbReference type="EMBL" id="CP091430">
    <property type="protein sequence ID" value="UVI32090.1"/>
    <property type="molecule type" value="Genomic_DNA"/>
</dbReference>
<sequence length="592" mass="63943">MAKLTNLISLKDNYSAPLKKAQRLTSEFRKDVNKTKKAMDAAAAKRYEIKVQTSKAWAAIDKVKKKMDSVRSFTVNIQARHERFMEAISPVTSVLGKLTRTPFRIGITAVDMASRVLAPIAKILLAITGAGGAVAAGLGAVSIKGAATRELQQIQLEALVGDKKRAKQLFDDMNKRGAISTFSESDFLEGAKAFLPLTKDLKQINQLASIQERLAASNPMEGMGGAAFSIREGLSGDTVSLAERFNIPKQMLANLKTATSFNAKIKEFDKILNKLGYTQGYLNKVNKAATSQWDNFKSNLSTGLAKAGTQALEVLKPLLVNMNGFMQSERGAAIFKAWGDGLGWAAEKAIQLGTNVKVWIEDKFINNPAFQNADWGTKFGMILDQVTPVLDAWYNDSFKPWITGIWTKIEPEIKPLVEKLGKSIGDALKSGLGSAVKDHPILSGLTAGALIPGPLQAKAAVATGVATAGAVADKAAPALILSHTLSNAVSDSAPSWSKGAIEKVQSWFTFGGNKKAVGMRKVPSDNYPALLHRGETVLTGREAEQYRNGQSNSGSMNFTFNINGSIGSNENEMKRFVSLLRTEFEKVVINMP</sequence>
<evidence type="ECO:0008006" key="3">
    <source>
        <dbReference type="Google" id="ProtNLM"/>
    </source>
</evidence>
<dbReference type="RefSeq" id="WP_258388150.1">
    <property type="nucleotide sequence ID" value="NZ_CP091430.1"/>
</dbReference>